<comment type="caution">
    <text evidence="5">The sequence shown here is derived from an EMBL/GenBank/DDBJ whole genome shotgun (WGS) entry which is preliminary data.</text>
</comment>
<dbReference type="NCBIfam" id="TIGR02521">
    <property type="entry name" value="type_IV_pilW"/>
    <property type="match status" value="1"/>
</dbReference>
<keyword evidence="4" id="KW-0732">Signal</keyword>
<sequence length="264" mass="30332">MKYLAVMWVLSVALLTGCTTQTTTNISNFEGSSTVTNKFDETKAAQSRVEAAKLYLQKNSLQRAKFHLDKAASHDDSYPDLYLTLGYYYQLARNENEAKQAFKKALRLDGDNPEYKNAFGQFLCQQGEYEEAFELLNEAINTPTYSNAAQAYVNAGQCKSKQGKSNEAVEYFRQALNLNKKMPAALIELAEYEFQQQRYGRTVQYIERYKEEARHTPRSIWLALRAEHKRGNLDAVASYALLLQNMYPDSEETILFLDSKQQWQ</sequence>
<reference evidence="5 6" key="1">
    <citation type="submission" date="2018-05" db="EMBL/GenBank/DDBJ databases">
        <title>Genomic Encyclopedia of Type Strains, Phase IV (KMG-IV): sequencing the most valuable type-strain genomes for metagenomic binning, comparative biology and taxonomic classification.</title>
        <authorList>
            <person name="Goeker M."/>
        </authorList>
    </citation>
    <scope>NUCLEOTIDE SEQUENCE [LARGE SCALE GENOMIC DNA]</scope>
    <source>
        <strain evidence="5 6">DSM 25350</strain>
    </source>
</reference>
<feature type="repeat" description="TPR" evidence="3">
    <location>
        <begin position="149"/>
        <end position="182"/>
    </location>
</feature>
<dbReference type="OrthoDB" id="129043at2"/>
<dbReference type="InterPro" id="IPR051685">
    <property type="entry name" value="Ycf3/AcsC/BcsC/TPR_MFPF"/>
</dbReference>
<dbReference type="PANTHER" id="PTHR44943:SF8">
    <property type="entry name" value="TPR REPEAT-CONTAINING PROTEIN MJ0263"/>
    <property type="match status" value="1"/>
</dbReference>
<keyword evidence="1" id="KW-0677">Repeat</keyword>
<dbReference type="InterPro" id="IPR019734">
    <property type="entry name" value="TPR_rpt"/>
</dbReference>
<dbReference type="EMBL" id="QGGU01000001">
    <property type="protein sequence ID" value="PWK54229.1"/>
    <property type="molecule type" value="Genomic_DNA"/>
</dbReference>
<evidence type="ECO:0000256" key="3">
    <source>
        <dbReference type="PROSITE-ProRule" id="PRU00339"/>
    </source>
</evidence>
<keyword evidence="2 3" id="KW-0802">TPR repeat</keyword>
<feature type="signal peptide" evidence="4">
    <location>
        <begin position="1"/>
        <end position="22"/>
    </location>
</feature>
<dbReference type="Proteomes" id="UP000245790">
    <property type="component" value="Unassembled WGS sequence"/>
</dbReference>
<organism evidence="5 6">
    <name type="scientific">Pleionea mediterranea</name>
    <dbReference type="NCBI Taxonomy" id="523701"/>
    <lineage>
        <taxon>Bacteria</taxon>
        <taxon>Pseudomonadati</taxon>
        <taxon>Pseudomonadota</taxon>
        <taxon>Gammaproteobacteria</taxon>
        <taxon>Oceanospirillales</taxon>
        <taxon>Pleioneaceae</taxon>
        <taxon>Pleionea</taxon>
    </lineage>
</organism>
<feature type="chain" id="PRO_5016384445" evidence="4">
    <location>
        <begin position="23"/>
        <end position="264"/>
    </location>
</feature>
<dbReference type="PROSITE" id="PS50005">
    <property type="entry name" value="TPR"/>
    <property type="match status" value="2"/>
</dbReference>
<dbReference type="SMART" id="SM00028">
    <property type="entry name" value="TPR"/>
    <property type="match status" value="5"/>
</dbReference>
<name>A0A316G072_9GAMM</name>
<dbReference type="SUPFAM" id="SSF48452">
    <property type="entry name" value="TPR-like"/>
    <property type="match status" value="1"/>
</dbReference>
<proteinExistence type="predicted"/>
<dbReference type="Gene3D" id="1.25.40.10">
    <property type="entry name" value="Tetratricopeptide repeat domain"/>
    <property type="match status" value="1"/>
</dbReference>
<evidence type="ECO:0000313" key="5">
    <source>
        <dbReference type="EMBL" id="PWK54229.1"/>
    </source>
</evidence>
<feature type="repeat" description="TPR" evidence="3">
    <location>
        <begin position="79"/>
        <end position="112"/>
    </location>
</feature>
<dbReference type="Pfam" id="PF13181">
    <property type="entry name" value="TPR_8"/>
    <property type="match status" value="1"/>
</dbReference>
<accession>A0A316G072</accession>
<evidence type="ECO:0000256" key="1">
    <source>
        <dbReference type="ARBA" id="ARBA00022737"/>
    </source>
</evidence>
<gene>
    <name evidence="5" type="ORF">C8D97_10177</name>
</gene>
<dbReference type="PANTHER" id="PTHR44943">
    <property type="entry name" value="CELLULOSE SYNTHASE OPERON PROTEIN C"/>
    <property type="match status" value="1"/>
</dbReference>
<protein>
    <submittedName>
        <fullName evidence="5">Type IV pilus assembly protein PilF</fullName>
    </submittedName>
</protein>
<evidence type="ECO:0000256" key="4">
    <source>
        <dbReference type="SAM" id="SignalP"/>
    </source>
</evidence>
<dbReference type="InterPro" id="IPR013360">
    <property type="entry name" value="Pilus_4_PilW"/>
</dbReference>
<evidence type="ECO:0000313" key="6">
    <source>
        <dbReference type="Proteomes" id="UP000245790"/>
    </source>
</evidence>
<dbReference type="Pfam" id="PF13424">
    <property type="entry name" value="TPR_12"/>
    <property type="match status" value="1"/>
</dbReference>
<keyword evidence="6" id="KW-1185">Reference proteome</keyword>
<dbReference type="PROSITE" id="PS50293">
    <property type="entry name" value="TPR_REGION"/>
    <property type="match status" value="1"/>
</dbReference>
<dbReference type="RefSeq" id="WP_109761355.1">
    <property type="nucleotide sequence ID" value="NZ_QGGU01000001.1"/>
</dbReference>
<dbReference type="InterPro" id="IPR011990">
    <property type="entry name" value="TPR-like_helical_dom_sf"/>
</dbReference>
<evidence type="ECO:0000256" key="2">
    <source>
        <dbReference type="ARBA" id="ARBA00022803"/>
    </source>
</evidence>
<dbReference type="AlphaFoldDB" id="A0A316G072"/>
<dbReference type="PROSITE" id="PS51257">
    <property type="entry name" value="PROKAR_LIPOPROTEIN"/>
    <property type="match status" value="1"/>
</dbReference>